<protein>
    <recommendedName>
        <fullName evidence="6">HTH tetR-type domain-containing protein</fullName>
    </recommendedName>
</protein>
<feature type="compositionally biased region" description="Polar residues" evidence="5">
    <location>
        <begin position="1"/>
        <end position="12"/>
    </location>
</feature>
<dbReference type="PANTHER" id="PTHR30055:SF230">
    <property type="entry name" value="TRANSCRIPTIONAL REGULATORY PROTEIN (PROBABLY TETR-FAMILY)-RELATED"/>
    <property type="match status" value="1"/>
</dbReference>
<dbReference type="Gene3D" id="1.10.357.10">
    <property type="entry name" value="Tetracycline Repressor, domain 2"/>
    <property type="match status" value="1"/>
</dbReference>
<dbReference type="Pfam" id="PF00440">
    <property type="entry name" value="TetR_N"/>
    <property type="match status" value="1"/>
</dbReference>
<dbReference type="InterPro" id="IPR009057">
    <property type="entry name" value="Homeodomain-like_sf"/>
</dbReference>
<proteinExistence type="predicted"/>
<keyword evidence="3" id="KW-0804">Transcription</keyword>
<evidence type="ECO:0000256" key="1">
    <source>
        <dbReference type="ARBA" id="ARBA00023015"/>
    </source>
</evidence>
<keyword evidence="2 4" id="KW-0238">DNA-binding</keyword>
<evidence type="ECO:0000259" key="6">
    <source>
        <dbReference type="PROSITE" id="PS50977"/>
    </source>
</evidence>
<evidence type="ECO:0000256" key="4">
    <source>
        <dbReference type="PROSITE-ProRule" id="PRU00335"/>
    </source>
</evidence>
<evidence type="ECO:0000313" key="8">
    <source>
        <dbReference type="Proteomes" id="UP000597761"/>
    </source>
</evidence>
<dbReference type="PANTHER" id="PTHR30055">
    <property type="entry name" value="HTH-TYPE TRANSCRIPTIONAL REGULATOR RUTR"/>
    <property type="match status" value="1"/>
</dbReference>
<keyword evidence="8" id="KW-1185">Reference proteome</keyword>
<evidence type="ECO:0000256" key="3">
    <source>
        <dbReference type="ARBA" id="ARBA00023163"/>
    </source>
</evidence>
<dbReference type="PRINTS" id="PR00455">
    <property type="entry name" value="HTHTETR"/>
</dbReference>
<feature type="region of interest" description="Disordered" evidence="5">
    <location>
        <begin position="1"/>
        <end position="25"/>
    </location>
</feature>
<dbReference type="Gene3D" id="1.10.10.60">
    <property type="entry name" value="Homeodomain-like"/>
    <property type="match status" value="1"/>
</dbReference>
<reference evidence="8" key="1">
    <citation type="journal article" date="2019" name="Int. J. Syst. Evol. Microbiol.">
        <title>The Global Catalogue of Microorganisms (GCM) 10K type strain sequencing project: providing services to taxonomists for standard genome sequencing and annotation.</title>
        <authorList>
            <consortium name="The Broad Institute Genomics Platform"/>
            <consortium name="The Broad Institute Genome Sequencing Center for Infectious Disease"/>
            <person name="Wu L."/>
            <person name="Ma J."/>
        </authorList>
    </citation>
    <scope>NUCLEOTIDE SEQUENCE [LARGE SCALE GENOMIC DNA]</scope>
    <source>
        <strain evidence="8">CGMCC 1.15480</strain>
    </source>
</reference>
<evidence type="ECO:0000256" key="5">
    <source>
        <dbReference type="SAM" id="MobiDB-lite"/>
    </source>
</evidence>
<keyword evidence="1" id="KW-0805">Transcription regulation</keyword>
<evidence type="ECO:0000256" key="2">
    <source>
        <dbReference type="ARBA" id="ARBA00023125"/>
    </source>
</evidence>
<dbReference type="PROSITE" id="PS50977">
    <property type="entry name" value="HTH_TETR_2"/>
    <property type="match status" value="1"/>
</dbReference>
<dbReference type="InterPro" id="IPR050109">
    <property type="entry name" value="HTH-type_TetR-like_transc_reg"/>
</dbReference>
<evidence type="ECO:0000313" key="7">
    <source>
        <dbReference type="EMBL" id="GGC92351.1"/>
    </source>
</evidence>
<name>A0ABQ1P8D5_9MICC</name>
<dbReference type="EMBL" id="BMJI01000011">
    <property type="protein sequence ID" value="GGC92351.1"/>
    <property type="molecule type" value="Genomic_DNA"/>
</dbReference>
<feature type="DNA-binding region" description="H-T-H motif" evidence="4">
    <location>
        <begin position="46"/>
        <end position="65"/>
    </location>
</feature>
<organism evidence="7 8">
    <name type="scientific">Tersicoccus solisilvae</name>
    <dbReference type="NCBI Taxonomy" id="1882339"/>
    <lineage>
        <taxon>Bacteria</taxon>
        <taxon>Bacillati</taxon>
        <taxon>Actinomycetota</taxon>
        <taxon>Actinomycetes</taxon>
        <taxon>Micrococcales</taxon>
        <taxon>Micrococcaceae</taxon>
        <taxon>Tersicoccus</taxon>
    </lineage>
</organism>
<accession>A0ABQ1P8D5</accession>
<dbReference type="InterPro" id="IPR036271">
    <property type="entry name" value="Tet_transcr_reg_TetR-rel_C_sf"/>
</dbReference>
<gene>
    <name evidence="7" type="ORF">GCM10011512_19270</name>
</gene>
<sequence>MSHSSATPQTWGASGVPGRPRDPDLDDRILVATQDLLIEHGYGGTTVEAVARAAGTGKAAVYRRWPSKVDLVVAAVRVLSAPSAVPDTGTVRGDLLACAMHYARPDARAARVLASLLSEIGRDAELYEVARASIGEPPVAALRAVLERWAARGAVDADAPIPLLAGIVPAVAFGQVTLQRRALDVATVTDLVDHVLLPALGAHGDAGWEAAADVVTEVHEDPAR</sequence>
<dbReference type="SUPFAM" id="SSF46689">
    <property type="entry name" value="Homeodomain-like"/>
    <property type="match status" value="1"/>
</dbReference>
<dbReference type="InterPro" id="IPR001647">
    <property type="entry name" value="HTH_TetR"/>
</dbReference>
<comment type="caution">
    <text evidence="7">The sequence shown here is derived from an EMBL/GenBank/DDBJ whole genome shotgun (WGS) entry which is preliminary data.</text>
</comment>
<dbReference type="SUPFAM" id="SSF48498">
    <property type="entry name" value="Tetracyclin repressor-like, C-terminal domain"/>
    <property type="match status" value="1"/>
</dbReference>
<dbReference type="InterPro" id="IPR011075">
    <property type="entry name" value="TetR_C"/>
</dbReference>
<feature type="domain" description="HTH tetR-type" evidence="6">
    <location>
        <begin position="23"/>
        <end position="83"/>
    </location>
</feature>
<dbReference type="Pfam" id="PF16859">
    <property type="entry name" value="TetR_C_11"/>
    <property type="match status" value="1"/>
</dbReference>
<dbReference type="Proteomes" id="UP000597761">
    <property type="component" value="Unassembled WGS sequence"/>
</dbReference>
<dbReference type="RefSeq" id="WP_188668140.1">
    <property type="nucleotide sequence ID" value="NZ_BMJI01000011.1"/>
</dbReference>